<sequence>MDRKNTVFLIIPAVSLLLIAVLWLSLGGVFRAGAAEKPRVTVILKTTERVVDFWKRLEEGVLQAAEDFNVEVDITGPPTERHIDDQVNIFNNAIKDKPDVVILAAADYEKLVDPVEKSVSMDIPVLTVDSFVNSDAPLSQIGTANFDAGGKLAGYLKEKLPEGAVIAILSYVRESSTAIEREQGLRAGVAGYFTVLPTLYNNGKIETAAVQSVSLLNRVPAPSALVALNENSALGLLQGIAETGGRTSTIFLTFDSNLEIIEGIKNGLIDGTVVQKPYNMGYQAVKAAAGLLDGQVPPKKIDTGSELVTAENLFSPIIQKLIFPTEFSGE</sequence>
<feature type="domain" description="Periplasmic binding protein" evidence="4">
    <location>
        <begin position="52"/>
        <end position="295"/>
    </location>
</feature>
<dbReference type="PANTHER" id="PTHR46847">
    <property type="entry name" value="D-ALLOSE-BINDING PERIPLASMIC PROTEIN-RELATED"/>
    <property type="match status" value="1"/>
</dbReference>
<name>A0AAJ1ML99_9SPIO</name>
<keyword evidence="3" id="KW-0732">Signal</keyword>
<evidence type="ECO:0000313" key="6">
    <source>
        <dbReference type="Proteomes" id="UP001221217"/>
    </source>
</evidence>
<evidence type="ECO:0000256" key="2">
    <source>
        <dbReference type="ARBA" id="ARBA00007639"/>
    </source>
</evidence>
<reference evidence="5 6" key="1">
    <citation type="submission" date="2022-12" db="EMBL/GenBank/DDBJ databases">
        <title>Metagenome assembled genome from gulf of manar.</title>
        <authorList>
            <person name="Kohli P."/>
            <person name="Pk S."/>
            <person name="Venkata Ramana C."/>
            <person name="Sasikala C."/>
        </authorList>
    </citation>
    <scope>NUCLEOTIDE SEQUENCE [LARGE SCALE GENOMIC DNA]</scope>
    <source>
        <strain evidence="5">JB008</strain>
    </source>
</reference>
<dbReference type="EMBL" id="JAQQAL010000029">
    <property type="protein sequence ID" value="MDC7227641.1"/>
    <property type="molecule type" value="Genomic_DNA"/>
</dbReference>
<evidence type="ECO:0000256" key="3">
    <source>
        <dbReference type="ARBA" id="ARBA00022729"/>
    </source>
</evidence>
<evidence type="ECO:0000313" key="5">
    <source>
        <dbReference type="EMBL" id="MDC7227641.1"/>
    </source>
</evidence>
<dbReference type="Pfam" id="PF13407">
    <property type="entry name" value="Peripla_BP_4"/>
    <property type="match status" value="1"/>
</dbReference>
<dbReference type="InterPro" id="IPR025997">
    <property type="entry name" value="SBP_2_dom"/>
</dbReference>
<dbReference type="AlphaFoldDB" id="A0AAJ1ML99"/>
<proteinExistence type="inferred from homology"/>
<dbReference type="GO" id="GO:0030246">
    <property type="term" value="F:carbohydrate binding"/>
    <property type="evidence" value="ECO:0007669"/>
    <property type="project" value="UniProtKB-ARBA"/>
</dbReference>
<comment type="subcellular location">
    <subcellularLocation>
        <location evidence="1">Cell envelope</location>
    </subcellularLocation>
</comment>
<dbReference type="Proteomes" id="UP001221217">
    <property type="component" value="Unassembled WGS sequence"/>
</dbReference>
<dbReference type="InterPro" id="IPR028082">
    <property type="entry name" value="Peripla_BP_I"/>
</dbReference>
<dbReference type="Gene3D" id="3.40.50.2300">
    <property type="match status" value="2"/>
</dbReference>
<evidence type="ECO:0000259" key="4">
    <source>
        <dbReference type="Pfam" id="PF13407"/>
    </source>
</evidence>
<dbReference type="PANTHER" id="PTHR46847:SF1">
    <property type="entry name" value="D-ALLOSE-BINDING PERIPLASMIC PROTEIN-RELATED"/>
    <property type="match status" value="1"/>
</dbReference>
<accession>A0AAJ1ML99</accession>
<evidence type="ECO:0000256" key="1">
    <source>
        <dbReference type="ARBA" id="ARBA00004196"/>
    </source>
</evidence>
<comment type="similarity">
    <text evidence="2">Belongs to the bacterial solute-binding protein 2 family.</text>
</comment>
<dbReference type="GO" id="GO:0030313">
    <property type="term" value="C:cell envelope"/>
    <property type="evidence" value="ECO:0007669"/>
    <property type="project" value="UniProtKB-SubCell"/>
</dbReference>
<comment type="caution">
    <text evidence="5">The sequence shown here is derived from an EMBL/GenBank/DDBJ whole genome shotgun (WGS) entry which is preliminary data.</text>
</comment>
<protein>
    <submittedName>
        <fullName evidence="5">Substrate-binding domain-containing protein</fullName>
    </submittedName>
</protein>
<organism evidence="5 6">
    <name type="scientific">Candidatus Thalassospirochaeta sargassi</name>
    <dbReference type="NCBI Taxonomy" id="3119039"/>
    <lineage>
        <taxon>Bacteria</taxon>
        <taxon>Pseudomonadati</taxon>
        <taxon>Spirochaetota</taxon>
        <taxon>Spirochaetia</taxon>
        <taxon>Spirochaetales</taxon>
        <taxon>Spirochaetaceae</taxon>
        <taxon>Candidatus Thalassospirochaeta</taxon>
    </lineage>
</organism>
<dbReference type="SUPFAM" id="SSF53822">
    <property type="entry name" value="Periplasmic binding protein-like I"/>
    <property type="match status" value="1"/>
</dbReference>
<gene>
    <name evidence="5" type="ORF">PQJ61_12825</name>
</gene>